<accession>E3NMG0</accession>
<protein>
    <submittedName>
        <fullName evidence="2">Uncharacterized protein</fullName>
    </submittedName>
</protein>
<feature type="region of interest" description="Disordered" evidence="1">
    <location>
        <begin position="107"/>
        <end position="148"/>
    </location>
</feature>
<dbReference type="AlphaFoldDB" id="E3NMG0"/>
<keyword evidence="3" id="KW-1185">Reference proteome</keyword>
<dbReference type="HOGENOM" id="CLU_1760496_0_0_1"/>
<gene>
    <name evidence="2" type="ORF">CRE_15798</name>
</gene>
<reference evidence="2" key="1">
    <citation type="submission" date="2007-07" db="EMBL/GenBank/DDBJ databases">
        <title>PCAP assembly of the Caenorhabditis remanei genome.</title>
        <authorList>
            <consortium name="The Caenorhabditis remanei Sequencing Consortium"/>
            <person name="Wilson R.K."/>
        </authorList>
    </citation>
    <scope>NUCLEOTIDE SEQUENCE [LARGE SCALE GENOMIC DNA]</scope>
    <source>
        <strain evidence="2">PB4641</strain>
    </source>
</reference>
<dbReference type="Proteomes" id="UP000008281">
    <property type="component" value="Unassembled WGS sequence"/>
</dbReference>
<proteinExistence type="predicted"/>
<dbReference type="EMBL" id="DS269033">
    <property type="protein sequence ID" value="EFP07982.1"/>
    <property type="molecule type" value="Genomic_DNA"/>
</dbReference>
<name>E3NMG0_CAERE</name>
<sequence length="148" mass="17304">MVSDSGSELVLTEQLQQLDRVHCGCHLLNLIISDFSKEKKVNYIYCRVQAFARHLAKHKIIRDKLRSRCTDLLRQKKRNRATVNTIDDLLSVAELIKIERAKNEAEAFFEEDEEEFQPDEENEEDSEKADLDDWMDDDELQGFGTEEL</sequence>
<organism evidence="3">
    <name type="scientific">Caenorhabditis remanei</name>
    <name type="common">Caenorhabditis vulgaris</name>
    <dbReference type="NCBI Taxonomy" id="31234"/>
    <lineage>
        <taxon>Eukaryota</taxon>
        <taxon>Metazoa</taxon>
        <taxon>Ecdysozoa</taxon>
        <taxon>Nematoda</taxon>
        <taxon>Chromadorea</taxon>
        <taxon>Rhabditida</taxon>
        <taxon>Rhabditina</taxon>
        <taxon>Rhabditomorpha</taxon>
        <taxon>Rhabditoidea</taxon>
        <taxon>Rhabditidae</taxon>
        <taxon>Peloderinae</taxon>
        <taxon>Caenorhabditis</taxon>
    </lineage>
</organism>
<evidence type="ECO:0000313" key="2">
    <source>
        <dbReference type="EMBL" id="EFP07982.1"/>
    </source>
</evidence>
<evidence type="ECO:0000313" key="3">
    <source>
        <dbReference type="Proteomes" id="UP000008281"/>
    </source>
</evidence>
<evidence type="ECO:0000256" key="1">
    <source>
        <dbReference type="SAM" id="MobiDB-lite"/>
    </source>
</evidence>